<comment type="caution">
    <text evidence="1">The sequence shown here is derived from an EMBL/GenBank/DDBJ whole genome shotgun (WGS) entry which is preliminary data.</text>
</comment>
<organism evidence="1 2">
    <name type="scientific">Irpex rosettiformis</name>
    <dbReference type="NCBI Taxonomy" id="378272"/>
    <lineage>
        <taxon>Eukaryota</taxon>
        <taxon>Fungi</taxon>
        <taxon>Dikarya</taxon>
        <taxon>Basidiomycota</taxon>
        <taxon>Agaricomycotina</taxon>
        <taxon>Agaricomycetes</taxon>
        <taxon>Polyporales</taxon>
        <taxon>Irpicaceae</taxon>
        <taxon>Irpex</taxon>
    </lineage>
</organism>
<dbReference type="EMBL" id="MU274902">
    <property type="protein sequence ID" value="KAI0093299.1"/>
    <property type="molecule type" value="Genomic_DNA"/>
</dbReference>
<dbReference type="Proteomes" id="UP001055072">
    <property type="component" value="Unassembled WGS sequence"/>
</dbReference>
<keyword evidence="2" id="KW-1185">Reference proteome</keyword>
<protein>
    <submittedName>
        <fullName evidence="1">Uncharacterized protein</fullName>
    </submittedName>
</protein>
<name>A0ACB8UGA0_9APHY</name>
<gene>
    <name evidence="1" type="ORF">BDY19DRAFT_923186</name>
</gene>
<accession>A0ACB8UGA0</accession>
<evidence type="ECO:0000313" key="2">
    <source>
        <dbReference type="Proteomes" id="UP001055072"/>
    </source>
</evidence>
<proteinExistence type="predicted"/>
<reference evidence="1" key="1">
    <citation type="journal article" date="2021" name="Environ. Microbiol.">
        <title>Gene family expansions and transcriptome signatures uncover fungal adaptations to wood decay.</title>
        <authorList>
            <person name="Hage H."/>
            <person name="Miyauchi S."/>
            <person name="Viragh M."/>
            <person name="Drula E."/>
            <person name="Min B."/>
            <person name="Chaduli D."/>
            <person name="Navarro D."/>
            <person name="Favel A."/>
            <person name="Norest M."/>
            <person name="Lesage-Meessen L."/>
            <person name="Balint B."/>
            <person name="Merenyi Z."/>
            <person name="de Eugenio L."/>
            <person name="Morin E."/>
            <person name="Martinez A.T."/>
            <person name="Baldrian P."/>
            <person name="Stursova M."/>
            <person name="Martinez M.J."/>
            <person name="Novotny C."/>
            <person name="Magnuson J.K."/>
            <person name="Spatafora J.W."/>
            <person name="Maurice S."/>
            <person name="Pangilinan J."/>
            <person name="Andreopoulos W."/>
            <person name="LaButti K."/>
            <person name="Hundley H."/>
            <person name="Na H."/>
            <person name="Kuo A."/>
            <person name="Barry K."/>
            <person name="Lipzen A."/>
            <person name="Henrissat B."/>
            <person name="Riley R."/>
            <person name="Ahrendt S."/>
            <person name="Nagy L.G."/>
            <person name="Grigoriev I.V."/>
            <person name="Martin F."/>
            <person name="Rosso M.N."/>
        </authorList>
    </citation>
    <scope>NUCLEOTIDE SEQUENCE</scope>
    <source>
        <strain evidence="1">CBS 384.51</strain>
    </source>
</reference>
<evidence type="ECO:0000313" key="1">
    <source>
        <dbReference type="EMBL" id="KAI0093299.1"/>
    </source>
</evidence>
<sequence>MENTDSTSTPEQRSPLQSLEDQIALLTEINTNIQSLRRPTSFFQPAEIASGLTVGGGVVQIYHDPPIETGFKQVKALAEKLQSKPVQEALKAAKESATKEPIGLSLGRRRRHPPKRPVTPESPPPLRSFQPKTLSFFPPDSDHQYPPLCLDDFAEYAKDYNRKGRFHLQIWTATKHDPNRPLPDPPIVRFVIPDVFTVYMTLGTISPGSSVIVESATAFGSREKKPPHAQSDFVVFQSLSQHLVKILQSKPQASFQSIVNLLEDYEDLFVRACVVCGRLITGESHVPPVVRTWRGTPPPVGKTSLWDARHPLCLD</sequence>